<dbReference type="RefSeq" id="WP_058462221.1">
    <property type="nucleotide sequence ID" value="NZ_CAAAHS010000007.1"/>
</dbReference>
<organism evidence="3 4">
    <name type="scientific">Legionella adelaidensis</name>
    <dbReference type="NCBI Taxonomy" id="45056"/>
    <lineage>
        <taxon>Bacteria</taxon>
        <taxon>Pseudomonadati</taxon>
        <taxon>Pseudomonadota</taxon>
        <taxon>Gammaproteobacteria</taxon>
        <taxon>Legionellales</taxon>
        <taxon>Legionellaceae</taxon>
        <taxon>Legionella</taxon>
    </lineage>
</organism>
<dbReference type="Proteomes" id="UP000054859">
    <property type="component" value="Unassembled WGS sequence"/>
</dbReference>
<name>A0A0W0R6A8_9GAMM</name>
<dbReference type="AlphaFoldDB" id="A0A0W0R6A8"/>
<dbReference type="Pfam" id="PF02622">
    <property type="entry name" value="DUF179"/>
    <property type="match status" value="1"/>
</dbReference>
<dbReference type="OrthoDB" id="9807486at2"/>
<dbReference type="PANTHER" id="PTHR30327:SF1">
    <property type="entry name" value="UPF0301 PROTEIN YQGE"/>
    <property type="match status" value="1"/>
</dbReference>
<dbReference type="InterPro" id="IPR003774">
    <property type="entry name" value="AlgH-like"/>
</dbReference>
<dbReference type="GO" id="GO:0005829">
    <property type="term" value="C:cytosol"/>
    <property type="evidence" value="ECO:0007669"/>
    <property type="project" value="TreeGrafter"/>
</dbReference>
<evidence type="ECO:0000256" key="1">
    <source>
        <dbReference type="ARBA" id="ARBA00009600"/>
    </source>
</evidence>
<evidence type="ECO:0000256" key="2">
    <source>
        <dbReference type="HAMAP-Rule" id="MF_00758"/>
    </source>
</evidence>
<dbReference type="SUPFAM" id="SSF143456">
    <property type="entry name" value="VC0467-like"/>
    <property type="match status" value="1"/>
</dbReference>
<dbReference type="EMBL" id="LNKA01000001">
    <property type="protein sequence ID" value="KTC66554.1"/>
    <property type="molecule type" value="Genomic_DNA"/>
</dbReference>
<sequence>MAPNSSLANHLLIAMPSLLDPNFKKSVIYVCEHHVQGTVGLIINRPMQYPLGLVFDQLQIQPVRTEQNHIPLLFGGPIQPERGFVIHRPFGEWRSSLALRDDVTVTTSNDIIRAIAADHGPKDVLVTLGYVGWGGNQLEQEVADNAWLVCPCRPELLYEVPFEERWEYAGLTIGVKMNQLTSSVGHA</sequence>
<evidence type="ECO:0000313" key="4">
    <source>
        <dbReference type="Proteomes" id="UP000054859"/>
    </source>
</evidence>
<accession>A0A0W0R6A8</accession>
<dbReference type="PATRIC" id="fig|45056.6.peg.1254"/>
<dbReference type="NCBIfam" id="NF001266">
    <property type="entry name" value="PRK00228.1-1"/>
    <property type="match status" value="1"/>
</dbReference>
<gene>
    <name evidence="3" type="ORF">Lade_1212</name>
</gene>
<dbReference type="Gene3D" id="3.40.1740.10">
    <property type="entry name" value="VC0467-like"/>
    <property type="match status" value="1"/>
</dbReference>
<proteinExistence type="inferred from homology"/>
<evidence type="ECO:0000313" key="3">
    <source>
        <dbReference type="EMBL" id="KTC66554.1"/>
    </source>
</evidence>
<reference evidence="3 4" key="1">
    <citation type="submission" date="2015-11" db="EMBL/GenBank/DDBJ databases">
        <title>Identification of large and diverse effector repertoires of 38 Legionella species.</title>
        <authorList>
            <person name="Burstein D."/>
            <person name="Amaro F."/>
            <person name="Zusman T."/>
            <person name="Lifshitz Z."/>
            <person name="Cohen O."/>
            <person name="Gilbert J.A."/>
            <person name="Pupko T."/>
            <person name="Shuman H.A."/>
            <person name="Segal G."/>
        </authorList>
    </citation>
    <scope>NUCLEOTIDE SEQUENCE [LARGE SCALE GENOMIC DNA]</scope>
    <source>
        <strain evidence="3 4">1762-AUS-E</strain>
    </source>
</reference>
<keyword evidence="4" id="KW-1185">Reference proteome</keyword>
<dbReference type="HAMAP" id="MF_00758">
    <property type="entry name" value="UPF0301"/>
    <property type="match status" value="1"/>
</dbReference>
<comment type="caution">
    <text evidence="3">The sequence shown here is derived from an EMBL/GenBank/DDBJ whole genome shotgun (WGS) entry which is preliminary data.</text>
</comment>
<protein>
    <recommendedName>
        <fullName evidence="2">UPF0301 protein Lade_1212</fullName>
    </recommendedName>
</protein>
<dbReference type="PANTHER" id="PTHR30327">
    <property type="entry name" value="UNCHARACTERIZED PROTEIN YQGE"/>
    <property type="match status" value="1"/>
</dbReference>
<comment type="similarity">
    <text evidence="1 2">Belongs to the UPF0301 (AlgH) family.</text>
</comment>
<dbReference type="STRING" id="45056.Lade_1212"/>